<protein>
    <submittedName>
        <fullName evidence="1">Uncharacterized protein</fullName>
    </submittedName>
</protein>
<evidence type="ECO:0000313" key="1">
    <source>
        <dbReference type="EMBL" id="KAJ9574751.1"/>
    </source>
</evidence>
<dbReference type="Proteomes" id="UP001233999">
    <property type="component" value="Unassembled WGS sequence"/>
</dbReference>
<keyword evidence="2" id="KW-1185">Reference proteome</keyword>
<reference evidence="1" key="2">
    <citation type="submission" date="2023-05" db="EMBL/GenBank/DDBJ databases">
        <authorList>
            <person name="Fouks B."/>
        </authorList>
    </citation>
    <scope>NUCLEOTIDE SEQUENCE</scope>
    <source>
        <strain evidence="1">Stay&amp;Tobe</strain>
        <tissue evidence="1">Testes</tissue>
    </source>
</reference>
<proteinExistence type="predicted"/>
<feature type="non-terminal residue" evidence="1">
    <location>
        <position position="62"/>
    </location>
</feature>
<comment type="caution">
    <text evidence="1">The sequence shown here is derived from an EMBL/GenBank/DDBJ whole genome shotgun (WGS) entry which is preliminary data.</text>
</comment>
<name>A0AAD8E2Q1_DIPPU</name>
<gene>
    <name evidence="1" type="ORF">L9F63_008065</name>
</gene>
<evidence type="ECO:0000313" key="2">
    <source>
        <dbReference type="Proteomes" id="UP001233999"/>
    </source>
</evidence>
<dbReference type="EMBL" id="JASPKZ010010264">
    <property type="protein sequence ID" value="KAJ9574751.1"/>
    <property type="molecule type" value="Genomic_DNA"/>
</dbReference>
<feature type="non-terminal residue" evidence="1">
    <location>
        <position position="1"/>
    </location>
</feature>
<dbReference type="AlphaFoldDB" id="A0AAD8E2Q1"/>
<organism evidence="1 2">
    <name type="scientific">Diploptera punctata</name>
    <name type="common">Pacific beetle cockroach</name>
    <dbReference type="NCBI Taxonomy" id="6984"/>
    <lineage>
        <taxon>Eukaryota</taxon>
        <taxon>Metazoa</taxon>
        <taxon>Ecdysozoa</taxon>
        <taxon>Arthropoda</taxon>
        <taxon>Hexapoda</taxon>
        <taxon>Insecta</taxon>
        <taxon>Pterygota</taxon>
        <taxon>Neoptera</taxon>
        <taxon>Polyneoptera</taxon>
        <taxon>Dictyoptera</taxon>
        <taxon>Blattodea</taxon>
        <taxon>Blaberoidea</taxon>
        <taxon>Blaberidae</taxon>
        <taxon>Diplopterinae</taxon>
        <taxon>Diploptera</taxon>
    </lineage>
</organism>
<reference evidence="1" key="1">
    <citation type="journal article" date="2023" name="IScience">
        <title>Live-bearing cockroach genome reveals convergent evolutionary mechanisms linked to viviparity in insects and beyond.</title>
        <authorList>
            <person name="Fouks B."/>
            <person name="Harrison M.C."/>
            <person name="Mikhailova A.A."/>
            <person name="Marchal E."/>
            <person name="English S."/>
            <person name="Carruthers M."/>
            <person name="Jennings E.C."/>
            <person name="Chiamaka E.L."/>
            <person name="Frigard R.A."/>
            <person name="Pippel M."/>
            <person name="Attardo G.M."/>
            <person name="Benoit J.B."/>
            <person name="Bornberg-Bauer E."/>
            <person name="Tobe S.S."/>
        </authorList>
    </citation>
    <scope>NUCLEOTIDE SEQUENCE</scope>
    <source>
        <strain evidence="1">Stay&amp;Tobe</strain>
    </source>
</reference>
<sequence length="62" mass="6877">SIETLVNFYIPILADPLPLETEICTPFAATHASHHFKKLLLTHAFCSADSSNTKIFFPCVTI</sequence>
<accession>A0AAD8E2Q1</accession>